<keyword evidence="1" id="KW-0732">Signal</keyword>
<gene>
    <name evidence="2" type="ORF">IAC79_06105</name>
</gene>
<reference evidence="2" key="2">
    <citation type="journal article" date="2021" name="PeerJ">
        <title>Extensive microbial diversity within the chicken gut microbiome revealed by metagenomics and culture.</title>
        <authorList>
            <person name="Gilroy R."/>
            <person name="Ravi A."/>
            <person name="Getino M."/>
            <person name="Pursley I."/>
            <person name="Horton D.L."/>
            <person name="Alikhan N.F."/>
            <person name="Baker D."/>
            <person name="Gharbi K."/>
            <person name="Hall N."/>
            <person name="Watson M."/>
            <person name="Adriaenssens E.M."/>
            <person name="Foster-Nyarko E."/>
            <person name="Jarju S."/>
            <person name="Secka A."/>
            <person name="Antonio M."/>
            <person name="Oren A."/>
            <person name="Chaudhuri R.R."/>
            <person name="La Ragione R."/>
            <person name="Hildebrand F."/>
            <person name="Pallen M.J."/>
        </authorList>
    </citation>
    <scope>NUCLEOTIDE SEQUENCE</scope>
    <source>
        <strain evidence="2">35461</strain>
    </source>
</reference>
<dbReference type="PROSITE" id="PS51257">
    <property type="entry name" value="PROKAR_LIPOPROTEIN"/>
    <property type="match status" value="1"/>
</dbReference>
<accession>A0A9D1NP50</accession>
<sequence length="490" mass="53098">MRLTPLLIVPACALAGCATFCPVELPADTYAIVASKAVMDDPEWKAAAVDVLAAKHPGAQVLVWEANPNEVKAELAKSQPSFTAFVVKPTQAGVSMTIALSNLCRALDDDPYVDTFWGVITGYDAEAARALSAAGPIAIERALDCAGCDLTAFDKAWRYTEDHRGTMNFWERGVTDTVQDIPCDTDNTQGVLERLQKDNIQFMTTSGHATQRDWQMGYSGPNMAMVHKDGRLISVDTKKQRHAAGSAEPKVYFGTGNCLIGDVDKPDCMVLSWLKDGGARQFMGYTITTWFGAQGWGTQGLFVDTAGLTTANEAFHFTNTGIVEKIRSYGIPDMMDFRFTEIKASGNFPVTPGMQRWAVGLAKSGKTQEAVAKALQERVGHLHDRDVVCFYGDPALDARIADGRWEVDPPHVDGAGALVLTLHAEDGVRDGTVWVRLPGSWAYAPAVLQAPEALGKPDLTLDNMIRFPNAKPVAGETYRVRIPGAVRKGS</sequence>
<evidence type="ECO:0000256" key="1">
    <source>
        <dbReference type="SAM" id="SignalP"/>
    </source>
</evidence>
<evidence type="ECO:0000313" key="3">
    <source>
        <dbReference type="Proteomes" id="UP000886845"/>
    </source>
</evidence>
<dbReference type="EMBL" id="DVOR01000197">
    <property type="protein sequence ID" value="HIV09666.1"/>
    <property type="molecule type" value="Genomic_DNA"/>
</dbReference>
<evidence type="ECO:0000313" key="2">
    <source>
        <dbReference type="EMBL" id="HIV09666.1"/>
    </source>
</evidence>
<dbReference type="Proteomes" id="UP000886845">
    <property type="component" value="Unassembled WGS sequence"/>
</dbReference>
<reference evidence="2" key="1">
    <citation type="submission" date="2020-10" db="EMBL/GenBank/DDBJ databases">
        <authorList>
            <person name="Gilroy R."/>
        </authorList>
    </citation>
    <scope>NUCLEOTIDE SEQUENCE</scope>
    <source>
        <strain evidence="2">35461</strain>
    </source>
</reference>
<feature type="chain" id="PRO_5039616488" evidence="1">
    <location>
        <begin position="16"/>
        <end position="490"/>
    </location>
</feature>
<organism evidence="2 3">
    <name type="scientific">Candidatus Spyradenecus faecavium</name>
    <dbReference type="NCBI Taxonomy" id="2840947"/>
    <lineage>
        <taxon>Bacteria</taxon>
        <taxon>Pseudomonadati</taxon>
        <taxon>Lentisphaerota</taxon>
        <taxon>Lentisphaeria</taxon>
        <taxon>Lentisphaerales</taxon>
        <taxon>Lentisphaeraceae</taxon>
        <taxon>Lentisphaeraceae incertae sedis</taxon>
        <taxon>Candidatus Spyradenecus</taxon>
    </lineage>
</organism>
<protein>
    <submittedName>
        <fullName evidence="2">Uncharacterized protein</fullName>
    </submittedName>
</protein>
<dbReference type="AlphaFoldDB" id="A0A9D1NP50"/>
<name>A0A9D1NP50_9BACT</name>
<feature type="signal peptide" evidence="1">
    <location>
        <begin position="1"/>
        <end position="15"/>
    </location>
</feature>
<proteinExistence type="predicted"/>
<comment type="caution">
    <text evidence="2">The sequence shown here is derived from an EMBL/GenBank/DDBJ whole genome shotgun (WGS) entry which is preliminary data.</text>
</comment>